<dbReference type="Pfam" id="PF04909">
    <property type="entry name" value="Amidohydro_2"/>
    <property type="match status" value="1"/>
</dbReference>
<organism evidence="3 4">
    <name type="scientific">Melanomma pulvis-pyrius CBS 109.77</name>
    <dbReference type="NCBI Taxonomy" id="1314802"/>
    <lineage>
        <taxon>Eukaryota</taxon>
        <taxon>Fungi</taxon>
        <taxon>Dikarya</taxon>
        <taxon>Ascomycota</taxon>
        <taxon>Pezizomycotina</taxon>
        <taxon>Dothideomycetes</taxon>
        <taxon>Pleosporomycetidae</taxon>
        <taxon>Pleosporales</taxon>
        <taxon>Melanommataceae</taxon>
        <taxon>Melanomma</taxon>
    </lineage>
</organism>
<proteinExistence type="inferred from homology"/>
<keyword evidence="4" id="KW-1185">Reference proteome</keyword>
<name>A0A6A6XJ14_9PLEO</name>
<evidence type="ECO:0000313" key="3">
    <source>
        <dbReference type="EMBL" id="KAF2796496.1"/>
    </source>
</evidence>
<evidence type="ECO:0000259" key="2">
    <source>
        <dbReference type="Pfam" id="PF04909"/>
    </source>
</evidence>
<dbReference type="SUPFAM" id="SSF51556">
    <property type="entry name" value="Metallo-dependent hydrolases"/>
    <property type="match status" value="1"/>
</dbReference>
<evidence type="ECO:0000313" key="4">
    <source>
        <dbReference type="Proteomes" id="UP000799757"/>
    </source>
</evidence>
<dbReference type="InterPro" id="IPR032466">
    <property type="entry name" value="Metal_Hydrolase"/>
</dbReference>
<accession>A0A6A6XJ14</accession>
<dbReference type="Proteomes" id="UP000799757">
    <property type="component" value="Unassembled WGS sequence"/>
</dbReference>
<dbReference type="InterPro" id="IPR052350">
    <property type="entry name" value="Metallo-dep_Lactonases"/>
</dbReference>
<gene>
    <name evidence="3" type="ORF">K505DRAFT_237545</name>
</gene>
<dbReference type="OrthoDB" id="2135488at2759"/>
<dbReference type="GO" id="GO:0016787">
    <property type="term" value="F:hydrolase activity"/>
    <property type="evidence" value="ECO:0007669"/>
    <property type="project" value="InterPro"/>
</dbReference>
<dbReference type="InterPro" id="IPR006680">
    <property type="entry name" value="Amidohydro-rel"/>
</dbReference>
<protein>
    <recommendedName>
        <fullName evidence="2">Amidohydrolase-related domain-containing protein</fullName>
    </recommendedName>
</protein>
<sequence>MPPQKILDTHIHLWPSTSVSSTDHGWMTAGHMLAKRHGVSDYTSTTTSTSPVQPSGFIYVETDRYLPTPKPSISASSTQDAKVQALKTWANEPLQELKFLRRIVENKPNPGDGFNAGDGALMLGCVIWAPFHTSPLLFNLYLQIAEEVTGPLLWERVVGFRYLLQGKEEGEVERLVKTEDWLSNLLRLREGRKGRGWSFDVGVDAHQDGVAVVEVVADMVGKVRALESSSPEAGNVRFILNHLCKPAISSPANPWPSFPRYTAALSRLGADKNIFMKLSGAFNEFEPGPTPPAVEDILDCLYPYLKHVSRAFKSRVMFGSDWPVCNIGGPMGEQSWELWREVVESWLERKGDGEEDVWWRAGCEAYGIEGLGDGKVQS</sequence>
<dbReference type="PANTHER" id="PTHR43569:SF2">
    <property type="entry name" value="AMIDOHYDROLASE-RELATED DOMAIN-CONTAINING PROTEIN"/>
    <property type="match status" value="1"/>
</dbReference>
<dbReference type="Gene3D" id="3.20.20.140">
    <property type="entry name" value="Metal-dependent hydrolases"/>
    <property type="match status" value="1"/>
</dbReference>
<reference evidence="3" key="1">
    <citation type="journal article" date="2020" name="Stud. Mycol.">
        <title>101 Dothideomycetes genomes: a test case for predicting lifestyles and emergence of pathogens.</title>
        <authorList>
            <person name="Haridas S."/>
            <person name="Albert R."/>
            <person name="Binder M."/>
            <person name="Bloem J."/>
            <person name="Labutti K."/>
            <person name="Salamov A."/>
            <person name="Andreopoulos B."/>
            <person name="Baker S."/>
            <person name="Barry K."/>
            <person name="Bills G."/>
            <person name="Bluhm B."/>
            <person name="Cannon C."/>
            <person name="Castanera R."/>
            <person name="Culley D."/>
            <person name="Daum C."/>
            <person name="Ezra D."/>
            <person name="Gonzalez J."/>
            <person name="Henrissat B."/>
            <person name="Kuo A."/>
            <person name="Liang C."/>
            <person name="Lipzen A."/>
            <person name="Lutzoni F."/>
            <person name="Magnuson J."/>
            <person name="Mondo S."/>
            <person name="Nolan M."/>
            <person name="Ohm R."/>
            <person name="Pangilinan J."/>
            <person name="Park H.-J."/>
            <person name="Ramirez L."/>
            <person name="Alfaro M."/>
            <person name="Sun H."/>
            <person name="Tritt A."/>
            <person name="Yoshinaga Y."/>
            <person name="Zwiers L.-H."/>
            <person name="Turgeon B."/>
            <person name="Goodwin S."/>
            <person name="Spatafora J."/>
            <person name="Crous P."/>
            <person name="Grigoriev I."/>
        </authorList>
    </citation>
    <scope>NUCLEOTIDE SEQUENCE</scope>
    <source>
        <strain evidence="3">CBS 109.77</strain>
    </source>
</reference>
<feature type="domain" description="Amidohydrolase-related" evidence="2">
    <location>
        <begin position="235"/>
        <end position="330"/>
    </location>
</feature>
<dbReference type="AlphaFoldDB" id="A0A6A6XJ14"/>
<evidence type="ECO:0000256" key="1">
    <source>
        <dbReference type="ARBA" id="ARBA00038310"/>
    </source>
</evidence>
<dbReference type="EMBL" id="MU001829">
    <property type="protein sequence ID" value="KAF2796496.1"/>
    <property type="molecule type" value="Genomic_DNA"/>
</dbReference>
<dbReference type="PANTHER" id="PTHR43569">
    <property type="entry name" value="AMIDOHYDROLASE"/>
    <property type="match status" value="1"/>
</dbReference>
<comment type="similarity">
    <text evidence="1">Belongs to the metallo-dependent hydrolases superfamily.</text>
</comment>